<dbReference type="GO" id="GO:0010457">
    <property type="term" value="P:centriole-centriole cohesion"/>
    <property type="evidence" value="ECO:0007669"/>
    <property type="project" value="TreeGrafter"/>
</dbReference>
<dbReference type="GO" id="GO:0005813">
    <property type="term" value="C:centrosome"/>
    <property type="evidence" value="ECO:0007669"/>
    <property type="project" value="TreeGrafter"/>
</dbReference>
<sequence length="221" mass="25329">MSSHWMLRSCPLSPKCEMCFQEAGHKQGNPSLPHLHAHEEQLSVDTRTTRDLKTQQGSTSSSPSGRSSADGTARQEQKIQRLQDLLALKIKENEDLRRAHAKHHDRLRVIQTNYRTVTKQLKEAEDMHDLLRGKTRLQQDSDELWNELVLCKEENKKLLVDNVCCYGAAVGRTRIFKCFSQSEALLHILPVQGDKESKWTYSPYLCGERCTMSLIMKAQKP</sequence>
<gene>
    <name evidence="3" type="ORF">IRJ41_008908</name>
</gene>
<dbReference type="InterPro" id="IPR038810">
    <property type="entry name" value="CNTLN"/>
</dbReference>
<feature type="region of interest" description="Disordered" evidence="2">
    <location>
        <begin position="42"/>
        <end position="76"/>
    </location>
</feature>
<dbReference type="Proteomes" id="UP001059041">
    <property type="component" value="Linkage Group LG4"/>
</dbReference>
<reference evidence="3" key="1">
    <citation type="submission" date="2021-02" db="EMBL/GenBank/DDBJ databases">
        <title>Comparative genomics reveals that relaxation of natural selection precedes convergent phenotypic evolution of cavefish.</title>
        <authorList>
            <person name="Peng Z."/>
        </authorList>
    </citation>
    <scope>NUCLEOTIDE SEQUENCE</scope>
    <source>
        <tissue evidence="3">Muscle</tissue>
    </source>
</reference>
<proteinExistence type="predicted"/>
<evidence type="ECO:0000256" key="2">
    <source>
        <dbReference type="SAM" id="MobiDB-lite"/>
    </source>
</evidence>
<dbReference type="EMBL" id="JAFHDT010000004">
    <property type="protein sequence ID" value="KAI7810978.1"/>
    <property type="molecule type" value="Genomic_DNA"/>
</dbReference>
<evidence type="ECO:0000313" key="3">
    <source>
        <dbReference type="EMBL" id="KAI7810978.1"/>
    </source>
</evidence>
<keyword evidence="1" id="KW-0175">Coiled coil</keyword>
<dbReference type="GO" id="GO:0005814">
    <property type="term" value="C:centriole"/>
    <property type="evidence" value="ECO:0007669"/>
    <property type="project" value="TreeGrafter"/>
</dbReference>
<evidence type="ECO:0000313" key="4">
    <source>
        <dbReference type="Proteomes" id="UP001059041"/>
    </source>
</evidence>
<feature type="compositionally biased region" description="Low complexity" evidence="2">
    <location>
        <begin position="54"/>
        <end position="68"/>
    </location>
</feature>
<feature type="compositionally biased region" description="Basic and acidic residues" evidence="2">
    <location>
        <begin position="42"/>
        <end position="53"/>
    </location>
</feature>
<keyword evidence="4" id="KW-1185">Reference proteome</keyword>
<protein>
    <submittedName>
        <fullName evidence="3">Centlein</fullName>
    </submittedName>
</protein>
<accession>A0A9W7WZH3</accession>
<feature type="coiled-coil region" evidence="1">
    <location>
        <begin position="79"/>
        <end position="127"/>
    </location>
</feature>
<dbReference type="PANTHER" id="PTHR18957:SF0">
    <property type="entry name" value="CENTLEIN"/>
    <property type="match status" value="1"/>
</dbReference>
<name>A0A9W7WZH3_TRIRA</name>
<evidence type="ECO:0000256" key="1">
    <source>
        <dbReference type="SAM" id="Coils"/>
    </source>
</evidence>
<dbReference type="AlphaFoldDB" id="A0A9W7WZH3"/>
<comment type="caution">
    <text evidence="3">The sequence shown here is derived from an EMBL/GenBank/DDBJ whole genome shotgun (WGS) entry which is preliminary data.</text>
</comment>
<dbReference type="PANTHER" id="PTHR18957">
    <property type="entry name" value="CENTLEIN"/>
    <property type="match status" value="1"/>
</dbReference>
<organism evidence="3 4">
    <name type="scientific">Triplophysa rosa</name>
    <name type="common">Cave loach</name>
    <dbReference type="NCBI Taxonomy" id="992332"/>
    <lineage>
        <taxon>Eukaryota</taxon>
        <taxon>Metazoa</taxon>
        <taxon>Chordata</taxon>
        <taxon>Craniata</taxon>
        <taxon>Vertebrata</taxon>
        <taxon>Euteleostomi</taxon>
        <taxon>Actinopterygii</taxon>
        <taxon>Neopterygii</taxon>
        <taxon>Teleostei</taxon>
        <taxon>Ostariophysi</taxon>
        <taxon>Cypriniformes</taxon>
        <taxon>Nemacheilidae</taxon>
        <taxon>Triplophysa</taxon>
    </lineage>
</organism>